<gene>
    <name evidence="1" type="ORF">CDIF1296T_phi051</name>
</gene>
<protein>
    <submittedName>
        <fullName evidence="1">Regulatory protein</fullName>
    </submittedName>
</protein>
<evidence type="ECO:0000313" key="1">
    <source>
        <dbReference type="EMBL" id="AKP44725.1"/>
    </source>
</evidence>
<proteinExistence type="predicted"/>
<dbReference type="EMBL" id="CP011970">
    <property type="protein sequence ID" value="AKP44725.1"/>
    <property type="molecule type" value="Genomic_DNA"/>
</dbReference>
<sequence>MYEIIAVIFKLNKQMMGEIIMYLRKLSKSELIVMKFIWNLDTKVKSYQIINYMKEKYSWSEKTTLKTLSKLSNKRFIYVQETSQCTYYTISIKEDKYHEFISQKIHKLLGCNSIKSLLASLFQEELTDEKITSLEEWVKNWEEEE</sequence>
<organism evidence="1 2">
    <name type="scientific">Clostridioides difficile ATCC 9689 = DSM 1296</name>
    <dbReference type="NCBI Taxonomy" id="1121308"/>
    <lineage>
        <taxon>Bacteria</taxon>
        <taxon>Bacillati</taxon>
        <taxon>Bacillota</taxon>
        <taxon>Clostridia</taxon>
        <taxon>Peptostreptococcales</taxon>
        <taxon>Peptostreptococcaceae</taxon>
        <taxon>Clostridioides</taxon>
    </lineage>
</organism>
<keyword evidence="2" id="KW-1185">Reference proteome</keyword>
<evidence type="ECO:0000313" key="2">
    <source>
        <dbReference type="Proteomes" id="UP001510562"/>
    </source>
</evidence>
<reference evidence="1 2" key="1">
    <citation type="journal article" date="2015" name="Genome Announc.">
        <title>Complete Genome Sequence of the Novel Temperate Clostridium difficile Phage phiCDIF1296T.</title>
        <authorList>
            <person name="Wittmann J."/>
            <person name="Riedel T."/>
            <person name="Bunk B."/>
            <person name="Sproer C."/>
            <person name="Gronow S."/>
            <person name="Overmann J."/>
        </authorList>
    </citation>
    <scope>NUCLEOTIDE SEQUENCE [LARGE SCALE GENOMIC DNA]</scope>
    <source>
        <strain evidence="2">ATCC 9689 / DSM 1296 / BCRC 10642 / JCM 1296 / NCIMB 10666 / NCTC 11209 / 90556-M6S</strain>
    </source>
</reference>
<name>A0ACA7UP10_CLODI</name>
<accession>A0ACA7UP10</accession>
<dbReference type="Proteomes" id="UP001510562">
    <property type="component" value="Chromosome"/>
</dbReference>